<comment type="similarity">
    <text evidence="1">Belongs to the thioesterase family.</text>
</comment>
<gene>
    <name evidence="4" type="ORF">KIH74_22210</name>
</gene>
<dbReference type="SUPFAM" id="SSF53474">
    <property type="entry name" value="alpha/beta-Hydrolases"/>
    <property type="match status" value="1"/>
</dbReference>
<dbReference type="InterPro" id="IPR012223">
    <property type="entry name" value="TEII"/>
</dbReference>
<dbReference type="RefSeq" id="WP_214158034.1">
    <property type="nucleotide sequence ID" value="NZ_JAHBAY010000009.1"/>
</dbReference>
<dbReference type="Gene3D" id="3.40.50.1820">
    <property type="entry name" value="alpha/beta hydrolase"/>
    <property type="match status" value="1"/>
</dbReference>
<evidence type="ECO:0000259" key="3">
    <source>
        <dbReference type="SMART" id="SM00824"/>
    </source>
</evidence>
<dbReference type="Pfam" id="PF00975">
    <property type="entry name" value="Thioesterase"/>
    <property type="match status" value="1"/>
</dbReference>
<dbReference type="EMBL" id="JAHBAY010000009">
    <property type="protein sequence ID" value="MBT0771670.1"/>
    <property type="molecule type" value="Genomic_DNA"/>
</dbReference>
<dbReference type="PANTHER" id="PTHR11487:SF0">
    <property type="entry name" value="S-ACYL FATTY ACID SYNTHASE THIOESTERASE, MEDIUM CHAIN"/>
    <property type="match status" value="1"/>
</dbReference>
<evidence type="ECO:0000313" key="4">
    <source>
        <dbReference type="EMBL" id="MBT0771670.1"/>
    </source>
</evidence>
<dbReference type="InterPro" id="IPR001031">
    <property type="entry name" value="Thioesterase"/>
</dbReference>
<evidence type="ECO:0000256" key="2">
    <source>
        <dbReference type="ARBA" id="ARBA00022801"/>
    </source>
</evidence>
<protein>
    <submittedName>
        <fullName evidence="4">Thioesterase</fullName>
    </submittedName>
</protein>
<keyword evidence="2" id="KW-0378">Hydrolase</keyword>
<dbReference type="SMART" id="SM00824">
    <property type="entry name" value="PKS_TE"/>
    <property type="match status" value="1"/>
</dbReference>
<accession>A0ABS5TKY3</accession>
<dbReference type="Proteomes" id="UP001197247">
    <property type="component" value="Unassembled WGS sequence"/>
</dbReference>
<sequence length="245" mass="25901">MPSDPWIRRFRPTSTATARLVCLPHAGGSASWYLPVASALSPRADVLAIQYPGRQDRGREAPLPDLATLADRLAPVLLPLDDLPLFLFGHSMGASLAFELTRRLEAAGLPVARLFVSGRRAPSVLHDGRVHLMDDAGLLGHLRGLDGTAPAVLDDADLMRAALPALRADYRAAELYRGTPGATVAAPVTALGGDADPETPVADVAAWSAHTTGGFELEVFPGGHFFVTGRAASDVLALLERRLHG</sequence>
<evidence type="ECO:0000256" key="1">
    <source>
        <dbReference type="ARBA" id="ARBA00007169"/>
    </source>
</evidence>
<organism evidence="4 5">
    <name type="scientific">Kineosporia corallincola</name>
    <dbReference type="NCBI Taxonomy" id="2835133"/>
    <lineage>
        <taxon>Bacteria</taxon>
        <taxon>Bacillati</taxon>
        <taxon>Actinomycetota</taxon>
        <taxon>Actinomycetes</taxon>
        <taxon>Kineosporiales</taxon>
        <taxon>Kineosporiaceae</taxon>
        <taxon>Kineosporia</taxon>
    </lineage>
</organism>
<evidence type="ECO:0000313" key="5">
    <source>
        <dbReference type="Proteomes" id="UP001197247"/>
    </source>
</evidence>
<comment type="caution">
    <text evidence="4">The sequence shown here is derived from an EMBL/GenBank/DDBJ whole genome shotgun (WGS) entry which is preliminary data.</text>
</comment>
<keyword evidence="5" id="KW-1185">Reference proteome</keyword>
<feature type="domain" description="Thioesterase TesA-like" evidence="3">
    <location>
        <begin position="21"/>
        <end position="239"/>
    </location>
</feature>
<reference evidence="4 5" key="1">
    <citation type="submission" date="2021-05" db="EMBL/GenBank/DDBJ databases">
        <title>Kineosporia and Streptomyces sp. nov. two new marine actinobacteria isolated from Coral.</title>
        <authorList>
            <person name="Buangrab K."/>
            <person name="Sutthacheep M."/>
            <person name="Yeemin T."/>
            <person name="Harunari E."/>
            <person name="Igarashi Y."/>
            <person name="Kanchanasin P."/>
            <person name="Tanasupawat S."/>
            <person name="Phongsopitanun W."/>
        </authorList>
    </citation>
    <scope>NUCLEOTIDE SEQUENCE [LARGE SCALE GENOMIC DNA]</scope>
    <source>
        <strain evidence="4 5">J2-2</strain>
    </source>
</reference>
<name>A0ABS5TKY3_9ACTN</name>
<dbReference type="InterPro" id="IPR029058">
    <property type="entry name" value="AB_hydrolase_fold"/>
</dbReference>
<proteinExistence type="inferred from homology"/>
<dbReference type="InterPro" id="IPR020802">
    <property type="entry name" value="TesA-like"/>
</dbReference>
<dbReference type="PANTHER" id="PTHR11487">
    <property type="entry name" value="THIOESTERASE"/>
    <property type="match status" value="1"/>
</dbReference>